<dbReference type="SUPFAM" id="SSF141371">
    <property type="entry name" value="PilZ domain-like"/>
    <property type="match status" value="1"/>
</dbReference>
<dbReference type="GO" id="GO:0035438">
    <property type="term" value="F:cyclic-di-GMP binding"/>
    <property type="evidence" value="ECO:0007669"/>
    <property type="project" value="InterPro"/>
</dbReference>
<dbReference type="Pfam" id="PF07238">
    <property type="entry name" value="PilZ"/>
    <property type="match status" value="1"/>
</dbReference>
<reference evidence="3" key="1">
    <citation type="submission" date="2017-06" db="EMBL/GenBank/DDBJ databases">
        <authorList>
            <person name="Varghese N."/>
            <person name="Submissions S."/>
        </authorList>
    </citation>
    <scope>NUCLEOTIDE SEQUENCE [LARGE SCALE GENOMIC DNA]</scope>
    <source>
        <strain evidence="3">CIP 108523</strain>
    </source>
</reference>
<feature type="domain" description="PilZ" evidence="1">
    <location>
        <begin position="10"/>
        <end position="96"/>
    </location>
</feature>
<evidence type="ECO:0000313" key="3">
    <source>
        <dbReference type="Proteomes" id="UP000242915"/>
    </source>
</evidence>
<sequence length="99" mass="10937">MSQSNHDYSEKREYIRMQVETPATLHHAGQAIPALCRDLSATGMQLEAACKLQVGDKVKISIESDHPQLKGLTAEAEVVRVNNHEDGKQIIGVNVLSMR</sequence>
<dbReference type="Proteomes" id="UP000242915">
    <property type="component" value="Unassembled WGS sequence"/>
</dbReference>
<proteinExistence type="predicted"/>
<dbReference type="AlphaFoldDB" id="A0A239HKN0"/>
<evidence type="ECO:0000313" key="2">
    <source>
        <dbReference type="EMBL" id="SNS81638.1"/>
    </source>
</evidence>
<keyword evidence="3" id="KW-1185">Reference proteome</keyword>
<accession>A0A239HKN0</accession>
<dbReference type="Gene3D" id="2.40.10.220">
    <property type="entry name" value="predicted glycosyltransferase like domains"/>
    <property type="match status" value="1"/>
</dbReference>
<dbReference type="EMBL" id="FZOG01000005">
    <property type="protein sequence ID" value="SNS81638.1"/>
    <property type="molecule type" value="Genomic_DNA"/>
</dbReference>
<dbReference type="InterPro" id="IPR009875">
    <property type="entry name" value="PilZ_domain"/>
</dbReference>
<evidence type="ECO:0000259" key="1">
    <source>
        <dbReference type="Pfam" id="PF07238"/>
    </source>
</evidence>
<gene>
    <name evidence="2" type="ORF">SAMN05216255_3433</name>
</gene>
<organism evidence="2 3">
    <name type="scientific">Pseudomonas segetis</name>
    <dbReference type="NCBI Taxonomy" id="298908"/>
    <lineage>
        <taxon>Bacteria</taxon>
        <taxon>Pseudomonadati</taxon>
        <taxon>Pseudomonadota</taxon>
        <taxon>Gammaproteobacteria</taxon>
        <taxon>Pseudomonadales</taxon>
        <taxon>Pseudomonadaceae</taxon>
        <taxon>Pseudomonas</taxon>
    </lineage>
</organism>
<name>A0A239HKN0_9PSED</name>
<dbReference type="RefSeq" id="WP_089360640.1">
    <property type="nucleotide sequence ID" value="NZ_FZOG01000005.1"/>
</dbReference>
<protein>
    <submittedName>
        <fullName evidence="2">PilZ domain-containing protein</fullName>
    </submittedName>
</protein>